<dbReference type="EMBL" id="JAODUO010000019">
    <property type="protein sequence ID" value="KAK2192984.1"/>
    <property type="molecule type" value="Genomic_DNA"/>
</dbReference>
<keyword evidence="2" id="KW-1185">Reference proteome</keyword>
<reference evidence="1" key="1">
    <citation type="journal article" date="2023" name="Mol. Biol. Evol.">
        <title>Third-Generation Sequencing Reveals the Adaptive Role of the Epigenome in Three Deep-Sea Polychaetes.</title>
        <authorList>
            <person name="Perez M."/>
            <person name="Aroh O."/>
            <person name="Sun Y."/>
            <person name="Lan Y."/>
            <person name="Juniper S.K."/>
            <person name="Young C.R."/>
            <person name="Angers B."/>
            <person name="Qian P.Y."/>
        </authorList>
    </citation>
    <scope>NUCLEOTIDE SEQUENCE</scope>
    <source>
        <strain evidence="1">R07B-5</strain>
    </source>
</reference>
<evidence type="ECO:0000313" key="1">
    <source>
        <dbReference type="EMBL" id="KAK2192984.1"/>
    </source>
</evidence>
<organism evidence="1 2">
    <name type="scientific">Ridgeia piscesae</name>
    <name type="common">Tubeworm</name>
    <dbReference type="NCBI Taxonomy" id="27915"/>
    <lineage>
        <taxon>Eukaryota</taxon>
        <taxon>Metazoa</taxon>
        <taxon>Spiralia</taxon>
        <taxon>Lophotrochozoa</taxon>
        <taxon>Annelida</taxon>
        <taxon>Polychaeta</taxon>
        <taxon>Sedentaria</taxon>
        <taxon>Canalipalpata</taxon>
        <taxon>Sabellida</taxon>
        <taxon>Siboglinidae</taxon>
        <taxon>Ridgeia</taxon>
    </lineage>
</organism>
<accession>A0AAD9UKL3</accession>
<gene>
    <name evidence="1" type="ORF">NP493_19g11020</name>
</gene>
<dbReference type="AlphaFoldDB" id="A0AAD9UKL3"/>
<evidence type="ECO:0000313" key="2">
    <source>
        <dbReference type="Proteomes" id="UP001209878"/>
    </source>
</evidence>
<sequence>MFQIQNVGMNRATYHYLLGGLVMDELDLTDFKHGGVNITGFRLVKPDDFKVLAMQKEWHRLNPNYWKGAGPGRKIKMVKDGDAVSRQSKMAAQCRRIGVCPLLQFLQRACAVSEGRHITSDMDVCGGRPSTALKQVMV</sequence>
<proteinExistence type="predicted"/>
<comment type="caution">
    <text evidence="1">The sequence shown here is derived from an EMBL/GenBank/DDBJ whole genome shotgun (WGS) entry which is preliminary data.</text>
</comment>
<protein>
    <submittedName>
        <fullName evidence="1">Uncharacterized protein</fullName>
    </submittedName>
</protein>
<dbReference type="Gene3D" id="3.40.50.2300">
    <property type="match status" value="1"/>
</dbReference>
<name>A0AAD9UKL3_RIDPI</name>
<dbReference type="Proteomes" id="UP001209878">
    <property type="component" value="Unassembled WGS sequence"/>
</dbReference>